<evidence type="ECO:0000256" key="3">
    <source>
        <dbReference type="ARBA" id="ARBA00022729"/>
    </source>
</evidence>
<dbReference type="InterPro" id="IPR000859">
    <property type="entry name" value="CUB_dom"/>
</dbReference>
<dbReference type="RefSeq" id="XP_026274181.2">
    <property type="nucleotide sequence ID" value="XM_026418396.2"/>
</dbReference>
<evidence type="ECO:0000256" key="5">
    <source>
        <dbReference type="ARBA" id="ARBA00023180"/>
    </source>
</evidence>
<reference evidence="10" key="1">
    <citation type="journal article" date="2018" name="Proc. Natl. Acad. Sci. U.S.A.">
        <title>Phylogenomics and the evolution of hemipteroid insects.</title>
        <authorList>
            <person name="Johnson K.P."/>
            <person name="Dietrich C.H."/>
            <person name="Friedrich F."/>
            <person name="Beutel R.G."/>
            <person name="Wipfler B."/>
            <person name="Peters R.S."/>
            <person name="Allen J.M."/>
            <person name="Petersen M."/>
            <person name="Donath A."/>
            <person name="Walden K.K."/>
            <person name="Kozlov A.M."/>
            <person name="Podsiadlowski L."/>
            <person name="Mayer C."/>
            <person name="Meusemann K."/>
            <person name="Vasilikopoulos A."/>
            <person name="Waterhouse R.M."/>
            <person name="Cameron S.L."/>
            <person name="Weirauch C."/>
            <person name="Swanson D.R."/>
            <person name="Percy D.M."/>
            <person name="Hardy N.B."/>
            <person name="Terry I."/>
            <person name="Liu S."/>
            <person name="Zhou X."/>
            <person name="Misof B."/>
            <person name="Robertson H.M."/>
            <person name="Yoshizawa K."/>
        </authorList>
    </citation>
    <scope>NUCLEOTIDE SEQUENCE</scope>
    <source>
        <tissue evidence="10">Whole organism</tissue>
    </source>
</reference>
<evidence type="ECO:0000313" key="9">
    <source>
        <dbReference type="Proteomes" id="UP000504606"/>
    </source>
</evidence>
<keyword evidence="9" id="KW-1185">Reference proteome</keyword>
<dbReference type="FunFam" id="2.40.10.10:FF:000054">
    <property type="entry name" value="Complement C1r subcomponent"/>
    <property type="match status" value="1"/>
</dbReference>
<evidence type="ECO:0000256" key="7">
    <source>
        <dbReference type="SAM" id="SignalP"/>
    </source>
</evidence>
<reference evidence="10" key="2">
    <citation type="submission" date="2025-08" db="UniProtKB">
        <authorList>
            <consortium name="RefSeq"/>
        </authorList>
    </citation>
    <scope>IDENTIFICATION</scope>
    <source>
        <tissue evidence="10">Whole organism</tissue>
    </source>
</reference>
<evidence type="ECO:0000313" key="10">
    <source>
        <dbReference type="RefSeq" id="XP_026274181.2"/>
    </source>
</evidence>
<keyword evidence="5" id="KW-0325">Glycoprotein</keyword>
<dbReference type="GO" id="GO:0005576">
    <property type="term" value="C:extracellular region"/>
    <property type="evidence" value="ECO:0007669"/>
    <property type="project" value="UniProtKB-SubCell"/>
</dbReference>
<feature type="domain" description="Peptidase S1" evidence="8">
    <location>
        <begin position="193"/>
        <end position="426"/>
    </location>
</feature>
<evidence type="ECO:0000256" key="2">
    <source>
        <dbReference type="ARBA" id="ARBA00022525"/>
    </source>
</evidence>
<comment type="subcellular location">
    <subcellularLocation>
        <location evidence="1">Secreted</location>
    </subcellularLocation>
</comment>
<feature type="chain" id="PRO_5038624408" evidence="7">
    <location>
        <begin position="24"/>
        <end position="433"/>
    </location>
</feature>
<accession>A0A6J1S609</accession>
<name>A0A6J1S609_FRAOC</name>
<dbReference type="PANTHER" id="PTHR24256">
    <property type="entry name" value="TRYPTASE-RELATED"/>
    <property type="match status" value="1"/>
</dbReference>
<dbReference type="KEGG" id="foc:113203625"/>
<keyword evidence="4" id="KW-1015">Disulfide bond</keyword>
<dbReference type="Gene3D" id="2.40.10.10">
    <property type="entry name" value="Trypsin-like serine proteases"/>
    <property type="match status" value="1"/>
</dbReference>
<dbReference type="SUPFAM" id="SSF50494">
    <property type="entry name" value="Trypsin-like serine proteases"/>
    <property type="match status" value="1"/>
</dbReference>
<evidence type="ECO:0000259" key="8">
    <source>
        <dbReference type="PROSITE" id="PS50240"/>
    </source>
</evidence>
<dbReference type="InterPro" id="IPR035914">
    <property type="entry name" value="Sperma_CUB_dom_sf"/>
</dbReference>
<dbReference type="InterPro" id="IPR043504">
    <property type="entry name" value="Peptidase_S1_PA_chymotrypsin"/>
</dbReference>
<dbReference type="Pfam" id="PF00089">
    <property type="entry name" value="Trypsin"/>
    <property type="match status" value="1"/>
</dbReference>
<dbReference type="SMART" id="SM00020">
    <property type="entry name" value="Tryp_SPc"/>
    <property type="match status" value="1"/>
</dbReference>
<evidence type="ECO:0000256" key="4">
    <source>
        <dbReference type="ARBA" id="ARBA00023157"/>
    </source>
</evidence>
<keyword evidence="2" id="KW-0964">Secreted</keyword>
<sequence length="433" mass="47306">MVLAALVPALLLLLALLAHAAQGYVCMHYQRLEPGVRYAILSPGWPASYQAGESCQWVAEAPPEQRVAFECDEFYLPGPNSNESLACSDVLLASSSGMHINLDGMPYIGRDTVVSQGNVLNVELRSAYRGSAEGRFRCYAQATTEQQWSVRARPVFNSTSESQFERQAVATNPDYCSCGWKLDGQGSYLAGRITNGIEVRPNEYPMMAALVDGDAVVCGAVLIASRFALTSAHCLRGLPLEMVDLVVGEFDTTFEVEGTVQQRLKLAEFVRHPSWSNDWKRGNIAIAKTKEEVRVSLFAGPACVPNNKSADQFLVPGENLVILGWGASVYGGQTSTRLKLMNAPLINPNECIIKYGQLYDEHFCTGSINSQSVCTGDPGGPLLWKSPRTHRYMVAGIIAYGDGCSGSAIINTKVSSYMDWIREVTQNNICYSR</sequence>
<dbReference type="InterPro" id="IPR009003">
    <property type="entry name" value="Peptidase_S1_PA"/>
</dbReference>
<dbReference type="InterPro" id="IPR051487">
    <property type="entry name" value="Ser/Thr_Proteases_Immune/Dev"/>
</dbReference>
<evidence type="ECO:0000256" key="1">
    <source>
        <dbReference type="ARBA" id="ARBA00004613"/>
    </source>
</evidence>
<feature type="signal peptide" evidence="7">
    <location>
        <begin position="1"/>
        <end position="23"/>
    </location>
</feature>
<dbReference type="CDD" id="cd00041">
    <property type="entry name" value="CUB"/>
    <property type="match status" value="1"/>
</dbReference>
<gene>
    <name evidence="10" type="primary">LOC113203625</name>
</gene>
<dbReference type="PROSITE" id="PS50240">
    <property type="entry name" value="TRYPSIN_DOM"/>
    <property type="match status" value="1"/>
</dbReference>
<keyword evidence="3 7" id="KW-0732">Signal</keyword>
<dbReference type="InterPro" id="IPR001314">
    <property type="entry name" value="Peptidase_S1A"/>
</dbReference>
<dbReference type="Pfam" id="PF00431">
    <property type="entry name" value="CUB"/>
    <property type="match status" value="1"/>
</dbReference>
<dbReference type="GeneID" id="113203625"/>
<dbReference type="Gene3D" id="2.60.120.290">
    <property type="entry name" value="Spermadhesin, CUB domain"/>
    <property type="match status" value="1"/>
</dbReference>
<dbReference type="PRINTS" id="PR00722">
    <property type="entry name" value="CHYMOTRYPSIN"/>
</dbReference>
<dbReference type="InterPro" id="IPR001254">
    <property type="entry name" value="Trypsin_dom"/>
</dbReference>
<dbReference type="OrthoDB" id="6380398at2759"/>
<protein>
    <submittedName>
        <fullName evidence="10">Venom serine protease-like</fullName>
    </submittedName>
</protein>
<dbReference type="CDD" id="cd00190">
    <property type="entry name" value="Tryp_SPc"/>
    <property type="match status" value="1"/>
</dbReference>
<dbReference type="SUPFAM" id="SSF49854">
    <property type="entry name" value="Spermadhesin, CUB domain"/>
    <property type="match status" value="1"/>
</dbReference>
<dbReference type="Proteomes" id="UP000504606">
    <property type="component" value="Unplaced"/>
</dbReference>
<organism evidence="9 10">
    <name type="scientific">Frankliniella occidentalis</name>
    <name type="common">Western flower thrips</name>
    <name type="synonym">Euthrips occidentalis</name>
    <dbReference type="NCBI Taxonomy" id="133901"/>
    <lineage>
        <taxon>Eukaryota</taxon>
        <taxon>Metazoa</taxon>
        <taxon>Ecdysozoa</taxon>
        <taxon>Arthropoda</taxon>
        <taxon>Hexapoda</taxon>
        <taxon>Insecta</taxon>
        <taxon>Pterygota</taxon>
        <taxon>Neoptera</taxon>
        <taxon>Paraneoptera</taxon>
        <taxon>Thysanoptera</taxon>
        <taxon>Terebrantia</taxon>
        <taxon>Thripoidea</taxon>
        <taxon>Thripidae</taxon>
        <taxon>Frankliniella</taxon>
    </lineage>
</organism>
<dbReference type="AlphaFoldDB" id="A0A6J1S609"/>
<dbReference type="GO" id="GO:0006508">
    <property type="term" value="P:proteolysis"/>
    <property type="evidence" value="ECO:0007669"/>
    <property type="project" value="InterPro"/>
</dbReference>
<evidence type="ECO:0000256" key="6">
    <source>
        <dbReference type="ARBA" id="ARBA00024195"/>
    </source>
</evidence>
<proteinExistence type="inferred from homology"/>
<comment type="similarity">
    <text evidence="6">Belongs to the peptidase S1 family. CLIP subfamily.</text>
</comment>
<dbReference type="GO" id="GO:0004252">
    <property type="term" value="F:serine-type endopeptidase activity"/>
    <property type="evidence" value="ECO:0007669"/>
    <property type="project" value="InterPro"/>
</dbReference>